<organism evidence="6 7">
    <name type="scientific">Parastrongyloides trichosuri</name>
    <name type="common">Possum-specific nematode worm</name>
    <dbReference type="NCBI Taxonomy" id="131310"/>
    <lineage>
        <taxon>Eukaryota</taxon>
        <taxon>Metazoa</taxon>
        <taxon>Ecdysozoa</taxon>
        <taxon>Nematoda</taxon>
        <taxon>Chromadorea</taxon>
        <taxon>Rhabditida</taxon>
        <taxon>Tylenchina</taxon>
        <taxon>Panagrolaimomorpha</taxon>
        <taxon>Strongyloidoidea</taxon>
        <taxon>Strongyloididae</taxon>
        <taxon>Parastrongyloides</taxon>
    </lineage>
</organism>
<sequence length="771" mass="87262">MPYVNKDPYAGRLINPAMKKAMISLLMGMSCVFLVGMLAVYHKKNPIMTPEKETVDDNHRIASKNLLKNINSENIKNNLKLFTSEPHVAGSDGNRRVGDKIYKLWKDNGLQDVHFIEYDVLLNYPDYNNPNVMAIVNDDGTIIYKNKGKSPVIIPEEQSAPDAGIQWVAYSKNGTVTGDVVYCHHGRDEDFKLLKNMGIDLNGKIALLRYGNSFRGDKVKMAQDYGAIGAILYSDPDEVAKNGIDSSKIYPNTEWMPHEGVQRGSLMHSDGGDPLSPLYPSKSNLFKSRDVDEAIKDRVLPNIPVLPLSYIDAKEILKRLNGNVVPAKWQGGFSFSYRIGPGFKNKNEKVKIDVKSTMSIRKIRNIIGYIHGFDEPDKYVILGNHYDAWVYGSLDPNSGTAVLTEVGRAMVETINTTSWKPSRTIMFCAWDAEEYSLIGSTEFVEEFTNILQNRAVVYLNVDTIFSNQTLHVRTIPTLFDVSIEAAKLVRNPMASEKRKGRMTLYDTWVYNFPDYKNLGRPLIPVPGGGSDMASFLNYAGVPVADFNYRNVSWEEYPLYHTMYETPFVNEHIFDTNDFAVHKAVGQYWAEMARRFSDYAILPINVTMLADTFLRDYLPEVKKAIGPLKYKNGMKGIAGEQFYNLNAGVKTFMKECKRFENITQLVLNQFAINPFDQRKITAINNRLMSVDKCFINPRGIPGKSTSRNVLYSTSDKDSYSSRIMASIFDLINEIKNEKSPIVIKDLEKKLAEQISIVHYSVICATNTLKHYI</sequence>
<dbReference type="Pfam" id="PF02225">
    <property type="entry name" value="PA"/>
    <property type="match status" value="1"/>
</dbReference>
<feature type="domain" description="Transferrin receptor-like dimerisation" evidence="4">
    <location>
        <begin position="641"/>
        <end position="768"/>
    </location>
</feature>
<dbReference type="Pfam" id="PF04253">
    <property type="entry name" value="TFR_dimer"/>
    <property type="match status" value="1"/>
</dbReference>
<dbReference type="Gene3D" id="3.50.30.30">
    <property type="match status" value="1"/>
</dbReference>
<dbReference type="AlphaFoldDB" id="A0A0N4ZQC1"/>
<dbReference type="SUPFAM" id="SSF53187">
    <property type="entry name" value="Zn-dependent exopeptidases"/>
    <property type="match status" value="1"/>
</dbReference>
<dbReference type="InterPro" id="IPR003137">
    <property type="entry name" value="PA_domain"/>
</dbReference>
<dbReference type="PANTHER" id="PTHR10404">
    <property type="entry name" value="N-ACETYLATED-ALPHA-LINKED ACIDIC DIPEPTIDASE"/>
    <property type="match status" value="1"/>
</dbReference>
<dbReference type="InterPro" id="IPR007484">
    <property type="entry name" value="Peptidase_M28"/>
</dbReference>
<dbReference type="Gene3D" id="3.40.630.10">
    <property type="entry name" value="Zn peptidases"/>
    <property type="match status" value="1"/>
</dbReference>
<evidence type="ECO:0000256" key="2">
    <source>
        <dbReference type="SAM" id="Phobius"/>
    </source>
</evidence>
<dbReference type="InterPro" id="IPR036757">
    <property type="entry name" value="TFR-like_dimer_dom_sf"/>
</dbReference>
<dbReference type="GO" id="GO:0004180">
    <property type="term" value="F:carboxypeptidase activity"/>
    <property type="evidence" value="ECO:0007669"/>
    <property type="project" value="TreeGrafter"/>
</dbReference>
<accession>A0A0N4ZQC1</accession>
<dbReference type="PROSITE" id="PS51257">
    <property type="entry name" value="PROKAR_LIPOPROTEIN"/>
    <property type="match status" value="1"/>
</dbReference>
<keyword evidence="6" id="KW-1185">Reference proteome</keyword>
<feature type="transmembrane region" description="Helical" evidence="2">
    <location>
        <begin position="21"/>
        <end position="41"/>
    </location>
</feature>
<dbReference type="Gene3D" id="1.20.930.40">
    <property type="entry name" value="Transferrin receptor-like, dimerisation domain"/>
    <property type="match status" value="1"/>
</dbReference>
<feature type="domain" description="PA" evidence="3">
    <location>
        <begin position="176"/>
        <end position="264"/>
    </location>
</feature>
<protein>
    <submittedName>
        <fullName evidence="7">N-acetylated-alpha-linked acidic dipeptidase 2</fullName>
    </submittedName>
</protein>
<dbReference type="Pfam" id="PF04389">
    <property type="entry name" value="Peptidase_M28"/>
    <property type="match status" value="1"/>
</dbReference>
<dbReference type="FunFam" id="3.50.30.30:FF:000033">
    <property type="entry name" value="Glutamate carboxypeptidase 2 homolog"/>
    <property type="match status" value="1"/>
</dbReference>
<dbReference type="STRING" id="131310.A0A0N4ZQC1"/>
<dbReference type="WBParaSite" id="PTRK_0001071900.1">
    <property type="protein sequence ID" value="PTRK_0001071900.1"/>
    <property type="gene ID" value="PTRK_0001071900"/>
</dbReference>
<dbReference type="InterPro" id="IPR007365">
    <property type="entry name" value="TFR-like_dimer_dom"/>
</dbReference>
<evidence type="ECO:0000313" key="7">
    <source>
        <dbReference type="WBParaSite" id="PTRK_0001071900.1"/>
    </source>
</evidence>
<comment type="similarity">
    <text evidence="1">Belongs to the peptidase M28 family. M28B subfamily.</text>
</comment>
<evidence type="ECO:0000259" key="5">
    <source>
        <dbReference type="Pfam" id="PF04389"/>
    </source>
</evidence>
<evidence type="ECO:0000256" key="1">
    <source>
        <dbReference type="ARBA" id="ARBA00005634"/>
    </source>
</evidence>
<dbReference type="PANTHER" id="PTHR10404:SF77">
    <property type="entry name" value="GLUTAMATE CARBOXYPEPTIDASE 2 HOMOLOG"/>
    <property type="match status" value="1"/>
</dbReference>
<dbReference type="Proteomes" id="UP000038045">
    <property type="component" value="Unplaced"/>
</dbReference>
<evidence type="ECO:0000259" key="3">
    <source>
        <dbReference type="Pfam" id="PF02225"/>
    </source>
</evidence>
<proteinExistence type="inferred from homology"/>
<evidence type="ECO:0000259" key="4">
    <source>
        <dbReference type="Pfam" id="PF04253"/>
    </source>
</evidence>
<keyword evidence="2" id="KW-0472">Membrane</keyword>
<name>A0A0N4ZQC1_PARTI</name>
<keyword evidence="2" id="KW-1133">Transmembrane helix</keyword>
<dbReference type="FunFam" id="3.40.630.10:FF:000101">
    <property type="entry name" value="N-acetylated alpha-linked acidic dipeptidase like 1"/>
    <property type="match status" value="1"/>
</dbReference>
<feature type="domain" description="Peptidase M28" evidence="5">
    <location>
        <begin position="365"/>
        <end position="565"/>
    </location>
</feature>
<dbReference type="SUPFAM" id="SSF52025">
    <property type="entry name" value="PA domain"/>
    <property type="match status" value="1"/>
</dbReference>
<dbReference type="CDD" id="cd02121">
    <property type="entry name" value="PA_GCPII_like"/>
    <property type="match status" value="1"/>
</dbReference>
<evidence type="ECO:0000313" key="6">
    <source>
        <dbReference type="Proteomes" id="UP000038045"/>
    </source>
</evidence>
<dbReference type="InterPro" id="IPR039373">
    <property type="entry name" value="Peptidase_M28B"/>
</dbReference>
<dbReference type="SUPFAM" id="SSF47672">
    <property type="entry name" value="Transferrin receptor-like dimerisation domain"/>
    <property type="match status" value="1"/>
</dbReference>
<keyword evidence="2" id="KW-0812">Transmembrane</keyword>
<dbReference type="InterPro" id="IPR046450">
    <property type="entry name" value="PA_dom_sf"/>
</dbReference>
<reference evidence="7" key="1">
    <citation type="submission" date="2017-02" db="UniProtKB">
        <authorList>
            <consortium name="WormBaseParasite"/>
        </authorList>
    </citation>
    <scope>IDENTIFICATION</scope>
</reference>